<dbReference type="Gene3D" id="1.10.287.950">
    <property type="entry name" value="Methyl-accepting chemotaxis protein"/>
    <property type="match status" value="1"/>
</dbReference>
<sequence length="433" mass="48222">LAGNNFYDVQDENGNYFLREMIEKKNGWIRYSWKKPGDDSVQMKLVNFKYYEDMDWIIAGGIYEDELYEPLNRQRFLYLIIFVCSIIIVFLLVLFLSSSFTKPIKGIVSLLEDSAHGDLTKRLPEGKNDEIGTIMKIVNEFLETLHSMTSDIKSTINLLNSSTKDLTGISQEIYTTANQQAAAVSEVVATAEEFASISKQIAMNASGVAQVAVKTEKDVEKGAGNVNTTLNKMKSIKSSNERNINEINKLMKKVEQINDVLKFINTIADQTKLIAFNAALEASNPAAGESGKRFGIVAIEIRRLAERIVESITDIEDTINEIKKATHELIISFEQSSVRIAEGFKQAEETAAVLSTIQLSSKQTSRSARQIDSGTSQQQIASDQIVSTLKEISDGIQQFVGATKHSDDITKQISELSQKFTSTISHFQLISDK</sequence>
<dbReference type="SUPFAM" id="SSF58104">
    <property type="entry name" value="Methyl-accepting chemotaxis protein (MCP) signaling domain"/>
    <property type="match status" value="1"/>
</dbReference>
<dbReference type="PANTHER" id="PTHR32089:SF112">
    <property type="entry name" value="LYSOZYME-LIKE PROTEIN-RELATED"/>
    <property type="match status" value="1"/>
</dbReference>
<keyword evidence="3 9" id="KW-0812">Transmembrane</keyword>
<dbReference type="SMART" id="SM00304">
    <property type="entry name" value="HAMP"/>
    <property type="match status" value="1"/>
</dbReference>
<evidence type="ECO:0000259" key="10">
    <source>
        <dbReference type="PROSITE" id="PS50111"/>
    </source>
</evidence>
<evidence type="ECO:0000256" key="3">
    <source>
        <dbReference type="ARBA" id="ARBA00022692"/>
    </source>
</evidence>
<dbReference type="Proteomes" id="UP001594351">
    <property type="component" value="Unassembled WGS sequence"/>
</dbReference>
<dbReference type="PROSITE" id="PS50111">
    <property type="entry name" value="CHEMOTAXIS_TRANSDUC_2"/>
    <property type="match status" value="1"/>
</dbReference>
<reference evidence="12 13" key="1">
    <citation type="submission" date="2024-09" db="EMBL/GenBank/DDBJ databases">
        <title>Laminarin stimulates single cell rates of sulfate reduction while oxygen inhibits transcriptomic activity in coastal marine sediment.</title>
        <authorList>
            <person name="Lindsay M."/>
            <person name="Orcutt B."/>
            <person name="Emerson D."/>
            <person name="Stepanauskas R."/>
            <person name="D'Angelo T."/>
        </authorList>
    </citation>
    <scope>NUCLEOTIDE SEQUENCE [LARGE SCALE GENOMIC DNA]</scope>
    <source>
        <strain evidence="12">SAG AM-311-K15</strain>
    </source>
</reference>
<evidence type="ECO:0000256" key="6">
    <source>
        <dbReference type="ARBA" id="ARBA00023224"/>
    </source>
</evidence>
<evidence type="ECO:0000256" key="2">
    <source>
        <dbReference type="ARBA" id="ARBA00022475"/>
    </source>
</evidence>
<evidence type="ECO:0000313" key="13">
    <source>
        <dbReference type="Proteomes" id="UP001594351"/>
    </source>
</evidence>
<dbReference type="SMART" id="SM00283">
    <property type="entry name" value="MA"/>
    <property type="match status" value="1"/>
</dbReference>
<feature type="domain" description="HAMP" evidence="11">
    <location>
        <begin position="98"/>
        <end position="150"/>
    </location>
</feature>
<keyword evidence="13" id="KW-1185">Reference proteome</keyword>
<name>A0ABV6YVE0_UNCC1</name>
<evidence type="ECO:0000256" key="5">
    <source>
        <dbReference type="ARBA" id="ARBA00023136"/>
    </source>
</evidence>
<keyword evidence="4 9" id="KW-1133">Transmembrane helix</keyword>
<dbReference type="InterPro" id="IPR003660">
    <property type="entry name" value="HAMP_dom"/>
</dbReference>
<dbReference type="PROSITE" id="PS50885">
    <property type="entry name" value="HAMP"/>
    <property type="match status" value="1"/>
</dbReference>
<feature type="domain" description="Methyl-accepting transducer" evidence="10">
    <location>
        <begin position="155"/>
        <end position="393"/>
    </location>
</feature>
<dbReference type="Pfam" id="PF17200">
    <property type="entry name" value="sCache_2"/>
    <property type="match status" value="1"/>
</dbReference>
<dbReference type="Pfam" id="PF00015">
    <property type="entry name" value="MCPsignal"/>
    <property type="match status" value="1"/>
</dbReference>
<evidence type="ECO:0000313" key="12">
    <source>
        <dbReference type="EMBL" id="MFC1850163.1"/>
    </source>
</evidence>
<accession>A0ABV6YVE0</accession>
<protein>
    <submittedName>
        <fullName evidence="12">Methyl-accepting chemotaxis protein</fullName>
    </submittedName>
</protein>
<feature type="non-terminal residue" evidence="12">
    <location>
        <position position="1"/>
    </location>
</feature>
<keyword evidence="6 8" id="KW-0807">Transducer</keyword>
<evidence type="ECO:0000259" key="11">
    <source>
        <dbReference type="PROSITE" id="PS50885"/>
    </source>
</evidence>
<proteinExistence type="inferred from homology"/>
<evidence type="ECO:0000256" key="8">
    <source>
        <dbReference type="PROSITE-ProRule" id="PRU00284"/>
    </source>
</evidence>
<evidence type="ECO:0000256" key="9">
    <source>
        <dbReference type="SAM" id="Phobius"/>
    </source>
</evidence>
<evidence type="ECO:0000256" key="1">
    <source>
        <dbReference type="ARBA" id="ARBA00004651"/>
    </source>
</evidence>
<comment type="subcellular location">
    <subcellularLocation>
        <location evidence="1">Cell membrane</location>
        <topology evidence="1">Multi-pass membrane protein</topology>
    </subcellularLocation>
</comment>
<dbReference type="CDD" id="cd06225">
    <property type="entry name" value="HAMP"/>
    <property type="match status" value="1"/>
</dbReference>
<dbReference type="PANTHER" id="PTHR32089">
    <property type="entry name" value="METHYL-ACCEPTING CHEMOTAXIS PROTEIN MCPB"/>
    <property type="match status" value="1"/>
</dbReference>
<dbReference type="InterPro" id="IPR004089">
    <property type="entry name" value="MCPsignal_dom"/>
</dbReference>
<keyword evidence="2" id="KW-1003">Cell membrane</keyword>
<gene>
    <name evidence="12" type="ORF">ACFL27_08235</name>
</gene>
<dbReference type="InterPro" id="IPR033480">
    <property type="entry name" value="sCache_2"/>
</dbReference>
<comment type="similarity">
    <text evidence="7">Belongs to the methyl-accepting chemotaxis (MCP) protein family.</text>
</comment>
<evidence type="ECO:0000256" key="4">
    <source>
        <dbReference type="ARBA" id="ARBA00022989"/>
    </source>
</evidence>
<feature type="transmembrane region" description="Helical" evidence="9">
    <location>
        <begin position="76"/>
        <end position="96"/>
    </location>
</feature>
<dbReference type="Pfam" id="PF00672">
    <property type="entry name" value="HAMP"/>
    <property type="match status" value="1"/>
</dbReference>
<organism evidence="12 13">
    <name type="scientific">candidate division CSSED10-310 bacterium</name>
    <dbReference type="NCBI Taxonomy" id="2855610"/>
    <lineage>
        <taxon>Bacteria</taxon>
        <taxon>Bacteria division CSSED10-310</taxon>
    </lineage>
</organism>
<dbReference type="EMBL" id="JBHPBY010000081">
    <property type="protein sequence ID" value="MFC1850163.1"/>
    <property type="molecule type" value="Genomic_DNA"/>
</dbReference>
<comment type="caution">
    <text evidence="12">The sequence shown here is derived from an EMBL/GenBank/DDBJ whole genome shotgun (WGS) entry which is preliminary data.</text>
</comment>
<evidence type="ECO:0000256" key="7">
    <source>
        <dbReference type="ARBA" id="ARBA00029447"/>
    </source>
</evidence>
<dbReference type="Gene3D" id="3.30.450.20">
    <property type="entry name" value="PAS domain"/>
    <property type="match status" value="1"/>
</dbReference>
<keyword evidence="5 9" id="KW-0472">Membrane</keyword>